<dbReference type="InterPro" id="IPR000210">
    <property type="entry name" value="BTB/POZ_dom"/>
</dbReference>
<reference evidence="6" key="1">
    <citation type="submission" date="2011-08" db="EMBL/GenBank/DDBJ databases">
        <authorList>
            <person name="Rombauts S."/>
        </authorList>
    </citation>
    <scope>NUCLEOTIDE SEQUENCE</scope>
    <source>
        <strain evidence="6">London</strain>
    </source>
</reference>
<reference evidence="5" key="2">
    <citation type="submission" date="2015-06" db="UniProtKB">
        <authorList>
            <consortium name="EnsemblMetazoa"/>
        </authorList>
    </citation>
    <scope>IDENTIFICATION</scope>
</reference>
<name>T1JY94_TETUR</name>
<evidence type="ECO:0000256" key="1">
    <source>
        <dbReference type="ARBA" id="ARBA00022441"/>
    </source>
</evidence>
<sequence length="553" mass="64883">MDPLKNDDKLIIVNRSKEHRISKNLIRKVPYFEKMLSHYSSKSKENKVVLDFDEKVLELILNRVEHGYIFMEMDCVIKLCTIADYFGMDKYLINECFTHFHNNFAIEHLPVIIPQVTATSKCINSGALNAFICRYFTKIAKTNLWLNYPIETIEYICKLDLMVYSEMQVFDVIMKWINFKADARKCYLKELLKSIRWCYLEDKDLAEIKENKCIQSSNFEPKSCFRDKSGCNCVDRTRQSYFIVIEKFNDTDLRIKLLDDNFLPLVNQVIQLDESLSLHLLHDEHVSDVFFDSGRKLIRIDWKQKKYRLLEAATFQSHFTKCLMLISDEQKRQVIYFPTTSVVIRSYSVENVFSDHFILVNYLIFFFVYFRKTYFSKIEPHKQDHAFESALLEADDMFILVRINGNKFQFHQLPNVLDIRSLFGLQGHSYLATILDNNIYMLTKDLELIQFNIGSGCVRETIGFERFRDKFHFSSLLLTSSRANDDEVFIIDKSTKDLFCYNVKTEKWSSMGRISNCDSGSDGKMKSADLIAFTSTFLSKDAIKACLNMNSNE</sequence>
<dbReference type="Pfam" id="PF07707">
    <property type="entry name" value="BACK"/>
    <property type="match status" value="1"/>
</dbReference>
<evidence type="ECO:0000313" key="5">
    <source>
        <dbReference type="EnsemblMetazoa" id="tetur02g14881.1"/>
    </source>
</evidence>
<dbReference type="InterPro" id="IPR011333">
    <property type="entry name" value="SKP1/BTB/POZ_sf"/>
</dbReference>
<organism evidence="5 6">
    <name type="scientific">Tetranychus urticae</name>
    <name type="common">Two-spotted spider mite</name>
    <dbReference type="NCBI Taxonomy" id="32264"/>
    <lineage>
        <taxon>Eukaryota</taxon>
        <taxon>Metazoa</taxon>
        <taxon>Ecdysozoa</taxon>
        <taxon>Arthropoda</taxon>
        <taxon>Chelicerata</taxon>
        <taxon>Arachnida</taxon>
        <taxon>Acari</taxon>
        <taxon>Acariformes</taxon>
        <taxon>Trombidiformes</taxon>
        <taxon>Prostigmata</taxon>
        <taxon>Eleutherengona</taxon>
        <taxon>Raphignathae</taxon>
        <taxon>Tetranychoidea</taxon>
        <taxon>Tetranychidae</taxon>
        <taxon>Tetranychus</taxon>
    </lineage>
</organism>
<dbReference type="PROSITE" id="PS50097">
    <property type="entry name" value="BTB"/>
    <property type="match status" value="1"/>
</dbReference>
<keyword evidence="3" id="KW-0009">Actin-binding</keyword>
<keyword evidence="1" id="KW-0880">Kelch repeat</keyword>
<accession>T1JY94</accession>
<evidence type="ECO:0000256" key="2">
    <source>
        <dbReference type="ARBA" id="ARBA00022737"/>
    </source>
</evidence>
<dbReference type="Gene3D" id="3.30.710.10">
    <property type="entry name" value="Potassium Channel Kv1.1, Chain A"/>
    <property type="match status" value="1"/>
</dbReference>
<dbReference type="AlphaFoldDB" id="T1JY94"/>
<dbReference type="EMBL" id="CAEY01000830">
    <property type="status" value="NOT_ANNOTATED_CDS"/>
    <property type="molecule type" value="Genomic_DNA"/>
</dbReference>
<keyword evidence="6" id="KW-1185">Reference proteome</keyword>
<dbReference type="STRING" id="32264.T1JY94"/>
<evidence type="ECO:0000256" key="3">
    <source>
        <dbReference type="ARBA" id="ARBA00023203"/>
    </source>
</evidence>
<dbReference type="InterPro" id="IPR011705">
    <property type="entry name" value="BACK"/>
</dbReference>
<dbReference type="PANTHER" id="PTHR24412">
    <property type="entry name" value="KELCH PROTEIN"/>
    <property type="match status" value="1"/>
</dbReference>
<dbReference type="HOGENOM" id="CLU_020442_0_0_1"/>
<dbReference type="PANTHER" id="PTHR24412:SF489">
    <property type="entry name" value="RING FINGER DOMAIN AND KELCH REPEAT-CONTAINING PROTEIN DDB_G0271372"/>
    <property type="match status" value="1"/>
</dbReference>
<dbReference type="SUPFAM" id="SSF54695">
    <property type="entry name" value="POZ domain"/>
    <property type="match status" value="1"/>
</dbReference>
<protein>
    <recommendedName>
        <fullName evidence="4">BTB domain-containing protein</fullName>
    </recommendedName>
</protein>
<evidence type="ECO:0000259" key="4">
    <source>
        <dbReference type="PROSITE" id="PS50097"/>
    </source>
</evidence>
<proteinExistence type="predicted"/>
<evidence type="ECO:0000313" key="6">
    <source>
        <dbReference type="Proteomes" id="UP000015104"/>
    </source>
</evidence>
<dbReference type="CDD" id="cd18186">
    <property type="entry name" value="BTB_POZ_ZBTB_KLHL-like"/>
    <property type="match status" value="1"/>
</dbReference>
<dbReference type="Gene3D" id="1.25.40.420">
    <property type="match status" value="1"/>
</dbReference>
<dbReference type="EnsemblMetazoa" id="tetur02g14881.1">
    <property type="protein sequence ID" value="tetur02g14881.1"/>
    <property type="gene ID" value="tetur02g14881"/>
</dbReference>
<dbReference type="SMART" id="SM00875">
    <property type="entry name" value="BACK"/>
    <property type="match status" value="1"/>
</dbReference>
<keyword evidence="2" id="KW-0677">Repeat</keyword>
<dbReference type="Proteomes" id="UP000015104">
    <property type="component" value="Unassembled WGS sequence"/>
</dbReference>
<feature type="domain" description="BTB" evidence="4">
    <location>
        <begin position="7"/>
        <end position="73"/>
    </location>
</feature>